<protein>
    <submittedName>
        <fullName evidence="2">Uncharacterized protein</fullName>
    </submittedName>
</protein>
<dbReference type="EMBL" id="MU790517">
    <property type="protein sequence ID" value="KAJ4000738.1"/>
    <property type="molecule type" value="Genomic_DNA"/>
</dbReference>
<evidence type="ECO:0000313" key="3">
    <source>
        <dbReference type="Proteomes" id="UP001163828"/>
    </source>
</evidence>
<feature type="compositionally biased region" description="Acidic residues" evidence="1">
    <location>
        <begin position="55"/>
        <end position="64"/>
    </location>
</feature>
<evidence type="ECO:0000313" key="2">
    <source>
        <dbReference type="EMBL" id="KAJ4000738.1"/>
    </source>
</evidence>
<evidence type="ECO:0000256" key="1">
    <source>
        <dbReference type="SAM" id="MobiDB-lite"/>
    </source>
</evidence>
<dbReference type="Proteomes" id="UP001163828">
    <property type="component" value="Unassembled WGS sequence"/>
</dbReference>
<organism evidence="2 3">
    <name type="scientific">Lentinula boryana</name>
    <dbReference type="NCBI Taxonomy" id="40481"/>
    <lineage>
        <taxon>Eukaryota</taxon>
        <taxon>Fungi</taxon>
        <taxon>Dikarya</taxon>
        <taxon>Basidiomycota</taxon>
        <taxon>Agaricomycotina</taxon>
        <taxon>Agaricomycetes</taxon>
        <taxon>Agaricomycetidae</taxon>
        <taxon>Agaricales</taxon>
        <taxon>Marasmiineae</taxon>
        <taxon>Omphalotaceae</taxon>
        <taxon>Lentinula</taxon>
    </lineage>
</organism>
<reference evidence="2" key="1">
    <citation type="submission" date="2022-08" db="EMBL/GenBank/DDBJ databases">
        <authorList>
            <consortium name="DOE Joint Genome Institute"/>
            <person name="Min B."/>
            <person name="Riley R."/>
            <person name="Sierra-Patev S."/>
            <person name="Naranjo-Ortiz M."/>
            <person name="Looney B."/>
            <person name="Konkel Z."/>
            <person name="Slot J.C."/>
            <person name="Sakamoto Y."/>
            <person name="Steenwyk J.L."/>
            <person name="Rokas A."/>
            <person name="Carro J."/>
            <person name="Camarero S."/>
            <person name="Ferreira P."/>
            <person name="Molpeceres G."/>
            <person name="Ruiz-Duenas F.J."/>
            <person name="Serrano A."/>
            <person name="Henrissat B."/>
            <person name="Drula E."/>
            <person name="Hughes K.W."/>
            <person name="Mata J.L."/>
            <person name="Ishikawa N.K."/>
            <person name="Vargas-Isla R."/>
            <person name="Ushijima S."/>
            <person name="Smith C.A."/>
            <person name="Ahrendt S."/>
            <person name="Andreopoulos W."/>
            <person name="He G."/>
            <person name="Labutti K."/>
            <person name="Lipzen A."/>
            <person name="Ng V."/>
            <person name="Sandor L."/>
            <person name="Barry K."/>
            <person name="Martinez A.T."/>
            <person name="Xiao Y."/>
            <person name="Gibbons J.G."/>
            <person name="Terashima K."/>
            <person name="Hibbett D.S."/>
            <person name="Grigoriev I.V."/>
        </authorList>
    </citation>
    <scope>NUCLEOTIDE SEQUENCE</scope>
    <source>
        <strain evidence="2">TFB10827</strain>
    </source>
</reference>
<keyword evidence="3" id="KW-1185">Reference proteome</keyword>
<sequence>MSTMGTPNLGANPAGDFSRDYTNFNCGDVDMQYDALPKEVSGDELEGRLESDIEEYESEEEEDFLGSSDSENVWEWDDSRSSSPDLVFAEGHFDEPLQLPHSHPPPPTAPDCIQEPHVVYYPNSCAGAPIPLKPIMSMQNHQYAQTLEGKHSNS</sequence>
<proteinExistence type="predicted"/>
<feature type="region of interest" description="Disordered" evidence="1">
    <location>
        <begin position="55"/>
        <end position="87"/>
    </location>
</feature>
<name>A0ABQ8QQS6_9AGAR</name>
<accession>A0ABQ8QQS6</accession>
<comment type="caution">
    <text evidence="2">The sequence shown here is derived from an EMBL/GenBank/DDBJ whole genome shotgun (WGS) entry which is preliminary data.</text>
</comment>
<gene>
    <name evidence="2" type="ORF">F5050DRAFT_1708715</name>
</gene>